<keyword evidence="3" id="KW-1185">Reference proteome</keyword>
<evidence type="ECO:0000313" key="3">
    <source>
        <dbReference type="Proteomes" id="UP001299546"/>
    </source>
</evidence>
<keyword evidence="1" id="KW-0812">Transmembrane</keyword>
<gene>
    <name evidence="2" type="ORF">LIZ65_13880</name>
</gene>
<comment type="caution">
    <text evidence="2">The sequence shown here is derived from an EMBL/GenBank/DDBJ whole genome shotgun (WGS) entry which is preliminary data.</text>
</comment>
<evidence type="ECO:0008006" key="4">
    <source>
        <dbReference type="Google" id="ProtNLM"/>
    </source>
</evidence>
<feature type="transmembrane region" description="Helical" evidence="1">
    <location>
        <begin position="38"/>
        <end position="62"/>
    </location>
</feature>
<dbReference type="Proteomes" id="UP001299546">
    <property type="component" value="Unassembled WGS sequence"/>
</dbReference>
<protein>
    <recommendedName>
        <fullName evidence="4">Phage protein</fullName>
    </recommendedName>
</protein>
<dbReference type="EMBL" id="JAJCIS010000011">
    <property type="protein sequence ID" value="MCB7388373.1"/>
    <property type="molecule type" value="Genomic_DNA"/>
</dbReference>
<name>A0ABS8DIV8_9FIRM</name>
<keyword evidence="1" id="KW-1133">Transmembrane helix</keyword>
<organism evidence="2 3">
    <name type="scientific">Bariatricus massiliensis</name>
    <dbReference type="NCBI Taxonomy" id="1745713"/>
    <lineage>
        <taxon>Bacteria</taxon>
        <taxon>Bacillati</taxon>
        <taxon>Bacillota</taxon>
        <taxon>Clostridia</taxon>
        <taxon>Lachnospirales</taxon>
        <taxon>Lachnospiraceae</taxon>
        <taxon>Bariatricus</taxon>
    </lineage>
</organism>
<sequence length="131" mass="15413">MLNEDKVKLMTRMAMYESKEGTEDFKISAYYRKDYSGFHTIVTIIWVTIGYIIAVGIGAVAFMDEIIKRFNMSFLIMLCICLVTGYIVTVVLYGIVASQFYQKKHNDARQRVKKFNHDLTRLNRMYEKEIR</sequence>
<evidence type="ECO:0000313" key="2">
    <source>
        <dbReference type="EMBL" id="MCB7388373.1"/>
    </source>
</evidence>
<accession>A0ABS8DIV8</accession>
<dbReference type="RefSeq" id="WP_066731316.1">
    <property type="nucleotide sequence ID" value="NZ_JAJCIQ010000011.1"/>
</dbReference>
<evidence type="ECO:0000256" key="1">
    <source>
        <dbReference type="SAM" id="Phobius"/>
    </source>
</evidence>
<proteinExistence type="predicted"/>
<keyword evidence="1" id="KW-0472">Membrane</keyword>
<feature type="transmembrane region" description="Helical" evidence="1">
    <location>
        <begin position="74"/>
        <end position="96"/>
    </location>
</feature>
<reference evidence="2 3" key="1">
    <citation type="submission" date="2021-10" db="EMBL/GenBank/DDBJ databases">
        <title>Collection of gut derived symbiotic bacterial strains cultured from healthy donors.</title>
        <authorList>
            <person name="Lin H."/>
            <person name="Littmann E."/>
            <person name="Kohout C."/>
            <person name="Pamer E.G."/>
        </authorList>
    </citation>
    <scope>NUCLEOTIDE SEQUENCE [LARGE SCALE GENOMIC DNA]</scope>
    <source>
        <strain evidence="2 3">DFI.1.165</strain>
    </source>
</reference>